<protein>
    <recommendedName>
        <fullName evidence="3">Lipoprotein</fullName>
    </recommendedName>
</protein>
<dbReference type="InterPro" id="IPR038624">
    <property type="entry name" value="YedD-like_sf"/>
</dbReference>
<gene>
    <name evidence="1" type="ORF">EIMP300_45010</name>
</gene>
<dbReference type="AlphaFoldDB" id="A0A8S0FSE2"/>
<dbReference type="Pfam" id="PF13987">
    <property type="entry name" value="YedD"/>
    <property type="match status" value="1"/>
</dbReference>
<accession>A0A8S0FSE2</accession>
<evidence type="ECO:0000313" key="2">
    <source>
        <dbReference type="Proteomes" id="UP000467488"/>
    </source>
</evidence>
<evidence type="ECO:0008006" key="3">
    <source>
        <dbReference type="Google" id="ProtNLM"/>
    </source>
</evidence>
<dbReference type="InterPro" id="IPR025596">
    <property type="entry name" value="YedD"/>
</dbReference>
<evidence type="ECO:0000313" key="1">
    <source>
        <dbReference type="EMBL" id="BBU83101.1"/>
    </source>
</evidence>
<name>A0A8S0FSE2_ECOLX</name>
<dbReference type="Gene3D" id="2.40.128.500">
    <property type="entry name" value="YedD-like protein"/>
    <property type="match status" value="1"/>
</dbReference>
<dbReference type="Proteomes" id="UP000467488">
    <property type="component" value="Chromosome"/>
</dbReference>
<dbReference type="EMBL" id="AP022360">
    <property type="protein sequence ID" value="BBU83101.1"/>
    <property type="molecule type" value="Genomic_DNA"/>
</dbReference>
<sequence length="81" mass="9068">MSTKEGDTLDCRQWQRVIAVPGKLTLMSDDLTNVTVKRELYEVERDGNTIEYDGMTMERVDRPTAECAAALDKAPLPTPLP</sequence>
<organism evidence="1 2">
    <name type="scientific">Escherichia coli</name>
    <dbReference type="NCBI Taxonomy" id="562"/>
    <lineage>
        <taxon>Bacteria</taxon>
        <taxon>Pseudomonadati</taxon>
        <taxon>Pseudomonadota</taxon>
        <taxon>Gammaproteobacteria</taxon>
        <taxon>Enterobacterales</taxon>
        <taxon>Enterobacteriaceae</taxon>
        <taxon>Escherichia</taxon>
    </lineage>
</organism>
<proteinExistence type="predicted"/>
<reference evidence="1 2" key="1">
    <citation type="submission" date="2020-01" db="EMBL/GenBank/DDBJ databases">
        <title>Dynamics of blaIMP-6 dissemination in carbapenem resistant Enterobacteriacea isolated from regional surveillance in Osaka, Japan.</title>
        <authorList>
            <person name="Abe R."/>
            <person name="Akeda Y."/>
            <person name="Sugawara Y."/>
            <person name="Yamamoto N."/>
            <person name="Tomono K."/>
            <person name="Takeuchi D."/>
            <person name="Kawahara R."/>
            <person name="Hamada S."/>
        </authorList>
    </citation>
    <scope>NUCLEOTIDE SEQUENCE [LARGE SCALE GENOMIC DNA]</scope>
    <source>
        <strain evidence="1 2">E300</strain>
    </source>
</reference>